<evidence type="ECO:0000313" key="2">
    <source>
        <dbReference type="Proteomes" id="UP000228528"/>
    </source>
</evidence>
<sequence>LYLPYGPIIDFKNKTLVKQFFDTLKAYAKEQHLDFIRISPLTDDSKLT</sequence>
<dbReference type="Pfam" id="PF02388">
    <property type="entry name" value="FemAB"/>
    <property type="match status" value="1"/>
</dbReference>
<feature type="non-terminal residue" evidence="1">
    <location>
        <position position="1"/>
    </location>
</feature>
<reference evidence="2" key="1">
    <citation type="submission" date="2017-09" db="EMBL/GenBank/DDBJ databases">
        <title>Depth-based differentiation of microbial function through sediment-hosted aquifers and enrichment of novel symbionts in the deep terrestrial subsurface.</title>
        <authorList>
            <person name="Probst A.J."/>
            <person name="Ladd B."/>
            <person name="Jarett J.K."/>
            <person name="Geller-Mcgrath D.E."/>
            <person name="Sieber C.M.K."/>
            <person name="Emerson J.B."/>
            <person name="Anantharaman K."/>
            <person name="Thomas B.C."/>
            <person name="Malmstrom R."/>
            <person name="Stieglmeier M."/>
            <person name="Klingl A."/>
            <person name="Woyke T."/>
            <person name="Ryan C.M."/>
            <person name="Banfield J.F."/>
        </authorList>
    </citation>
    <scope>NUCLEOTIDE SEQUENCE [LARGE SCALE GENOMIC DNA]</scope>
</reference>
<dbReference type="Gene3D" id="3.40.630.30">
    <property type="match status" value="1"/>
</dbReference>
<dbReference type="GO" id="GO:0016755">
    <property type="term" value="F:aminoacyltransferase activity"/>
    <property type="evidence" value="ECO:0007669"/>
    <property type="project" value="InterPro"/>
</dbReference>
<dbReference type="Proteomes" id="UP000228528">
    <property type="component" value="Unassembled WGS sequence"/>
</dbReference>
<dbReference type="SUPFAM" id="SSF55729">
    <property type="entry name" value="Acyl-CoA N-acyltransferases (Nat)"/>
    <property type="match status" value="1"/>
</dbReference>
<dbReference type="AlphaFoldDB" id="A0A2M6P1Q2"/>
<proteinExistence type="predicted"/>
<name>A0A2M6P1Q2_9BACT</name>
<gene>
    <name evidence="1" type="ORF">COU30_01220</name>
</gene>
<protein>
    <submittedName>
        <fullName evidence="1">Uncharacterized protein</fullName>
    </submittedName>
</protein>
<dbReference type="InterPro" id="IPR016181">
    <property type="entry name" value="Acyl_CoA_acyltransferase"/>
</dbReference>
<accession>A0A2M6P1Q2</accession>
<dbReference type="InterPro" id="IPR003447">
    <property type="entry name" value="FEMABX"/>
</dbReference>
<organism evidence="1 2">
    <name type="scientific">Candidatus Magasanikbacteria bacterium CG10_big_fil_rev_8_21_14_0_10_38_6</name>
    <dbReference type="NCBI Taxonomy" id="1974647"/>
    <lineage>
        <taxon>Bacteria</taxon>
        <taxon>Candidatus Magasanikiibacteriota</taxon>
    </lineage>
</organism>
<dbReference type="EMBL" id="PFBW01000054">
    <property type="protein sequence ID" value="PIR77663.1"/>
    <property type="molecule type" value="Genomic_DNA"/>
</dbReference>
<comment type="caution">
    <text evidence="1">The sequence shown here is derived from an EMBL/GenBank/DDBJ whole genome shotgun (WGS) entry which is preliminary data.</text>
</comment>
<dbReference type="GO" id="GO:0044038">
    <property type="term" value="P:cell wall macromolecule biosynthetic process"/>
    <property type="evidence" value="ECO:0007669"/>
    <property type="project" value="InterPro"/>
</dbReference>
<feature type="non-terminal residue" evidence="1">
    <location>
        <position position="48"/>
    </location>
</feature>
<evidence type="ECO:0000313" key="1">
    <source>
        <dbReference type="EMBL" id="PIR77663.1"/>
    </source>
</evidence>
<dbReference type="PROSITE" id="PS51191">
    <property type="entry name" value="FEMABX"/>
    <property type="match status" value="1"/>
</dbReference>